<evidence type="ECO:0008006" key="4">
    <source>
        <dbReference type="Google" id="ProtNLM"/>
    </source>
</evidence>
<evidence type="ECO:0000256" key="1">
    <source>
        <dbReference type="SAM" id="Phobius"/>
    </source>
</evidence>
<feature type="transmembrane region" description="Helical" evidence="1">
    <location>
        <begin position="12"/>
        <end position="32"/>
    </location>
</feature>
<keyword evidence="3" id="KW-1185">Reference proteome</keyword>
<proteinExistence type="predicted"/>
<keyword evidence="1" id="KW-1133">Transmembrane helix</keyword>
<dbReference type="OrthoDB" id="2405755at2759"/>
<dbReference type="AlphaFoldDB" id="A0A9P6M1V1"/>
<keyword evidence="1" id="KW-0812">Transmembrane</keyword>
<comment type="caution">
    <text evidence="2">The sequence shown here is derived from an EMBL/GenBank/DDBJ whole genome shotgun (WGS) entry which is preliminary data.</text>
</comment>
<evidence type="ECO:0000313" key="3">
    <source>
        <dbReference type="Proteomes" id="UP000738359"/>
    </source>
</evidence>
<sequence>MFLDWSLVTVNIILAVFQFLLIGTIGAILAIYSRLGSKHANSIRWVRQGGYPEMLSSVYNSWKRLPDSTKIAIVLTLCASLCASLADKGAAYFITIATRQTNGSVIMVNTSQFLPFYDGVQEPSGWTVNIRHGVDIVEAMARKINDTSKIPNAMPGRVYIPQTSAYEGCNQLAIRALHSKTPQLRLTGGGCMDLFFVLALPYQPPAYANSTVLKRLNGRWSIVVPTTSSQWVSEIPVTAMLHKNSTFLTTMNHMVQVTWMELKDGITTLPQTVTSKGVSSAGETLVLSISSVPFSTSTVQRFRNVSAAVFDNYNDMFAAMEASVNNATLRSRTNLFIEVKVSNPTVEVLACYSSQIPGLMCAYIIITSVVTKQQPLNPILTEARQGRPLSQLQGNFTIAMRILHTVVTVDGARQSISTSVLKDATTAATHYLASLGQNFYMDWNASQLYVIYDTTDIQTGLEVPLWLIWGIAVIMITCLCLWAATEYFMDERYLSSLQKNIAIHLGARLPGNAPMVMRSKFDPLEFEDVSILSYDIQHEVDK</sequence>
<organism evidence="2 3">
    <name type="scientific">Mortierella alpina</name>
    <name type="common">Oleaginous fungus</name>
    <name type="synonym">Mortierella renispora</name>
    <dbReference type="NCBI Taxonomy" id="64518"/>
    <lineage>
        <taxon>Eukaryota</taxon>
        <taxon>Fungi</taxon>
        <taxon>Fungi incertae sedis</taxon>
        <taxon>Mucoromycota</taxon>
        <taxon>Mortierellomycotina</taxon>
        <taxon>Mortierellomycetes</taxon>
        <taxon>Mortierellales</taxon>
        <taxon>Mortierellaceae</taxon>
        <taxon>Mortierella</taxon>
    </lineage>
</organism>
<dbReference type="EMBL" id="JAAAHY010000590">
    <property type="protein sequence ID" value="KAF9961317.1"/>
    <property type="molecule type" value="Genomic_DNA"/>
</dbReference>
<keyword evidence="1" id="KW-0472">Membrane</keyword>
<gene>
    <name evidence="2" type="ORF">BGZ70_008324</name>
</gene>
<reference evidence="2" key="1">
    <citation type="journal article" date="2020" name="Fungal Divers.">
        <title>Resolving the Mortierellaceae phylogeny through synthesis of multi-gene phylogenetics and phylogenomics.</title>
        <authorList>
            <person name="Vandepol N."/>
            <person name="Liber J."/>
            <person name="Desiro A."/>
            <person name="Na H."/>
            <person name="Kennedy M."/>
            <person name="Barry K."/>
            <person name="Grigoriev I.V."/>
            <person name="Miller A.N."/>
            <person name="O'Donnell K."/>
            <person name="Stajich J.E."/>
            <person name="Bonito G."/>
        </authorList>
    </citation>
    <scope>NUCLEOTIDE SEQUENCE</scope>
    <source>
        <strain evidence="2">CK1249</strain>
    </source>
</reference>
<dbReference type="Proteomes" id="UP000738359">
    <property type="component" value="Unassembled WGS sequence"/>
</dbReference>
<accession>A0A9P6M1V1</accession>
<protein>
    <recommendedName>
        <fullName evidence="4">Transmembrane protein</fullName>
    </recommendedName>
</protein>
<name>A0A9P6M1V1_MORAP</name>
<evidence type="ECO:0000313" key="2">
    <source>
        <dbReference type="EMBL" id="KAF9961317.1"/>
    </source>
</evidence>
<feature type="transmembrane region" description="Helical" evidence="1">
    <location>
        <begin position="466"/>
        <end position="489"/>
    </location>
</feature>